<accession>A0A6M4GXB1</accession>
<dbReference type="AlphaFoldDB" id="A0A6M4GXB1"/>
<evidence type="ECO:0000259" key="1">
    <source>
        <dbReference type="PROSITE" id="PS50206"/>
    </source>
</evidence>
<dbReference type="SMART" id="SM00450">
    <property type="entry name" value="RHOD"/>
    <property type="match status" value="1"/>
</dbReference>
<dbReference type="KEGG" id="uru:DSM104443_02704"/>
<organism evidence="2 3">
    <name type="scientific">Usitatibacter rugosus</name>
    <dbReference type="NCBI Taxonomy" id="2732067"/>
    <lineage>
        <taxon>Bacteria</taxon>
        <taxon>Pseudomonadati</taxon>
        <taxon>Pseudomonadota</taxon>
        <taxon>Betaproteobacteria</taxon>
        <taxon>Nitrosomonadales</taxon>
        <taxon>Usitatibacteraceae</taxon>
        <taxon>Usitatibacter</taxon>
    </lineage>
</organism>
<protein>
    <recommendedName>
        <fullName evidence="1">Rhodanese domain-containing protein</fullName>
    </recommendedName>
</protein>
<dbReference type="PANTHER" id="PTHR44086:SF10">
    <property type="entry name" value="THIOSULFATE SULFURTRANSFERASE_RHODANESE-LIKE DOMAIN-CONTAINING PROTEIN 3"/>
    <property type="match status" value="1"/>
</dbReference>
<keyword evidence="3" id="KW-1185">Reference proteome</keyword>
<sequence length="154" mass="16895">MSEREAPAGVAAILEQAGERARVKGLTYAGEVTPTEAWRLHAAGAARIVDVRTRPEHELVGRIPDTPLVEWRRYGDSQPNPNFLRELAEHVKPDQPVLFLCRSGVRSHSAAELATQAGYKQAFNILEGFEGGLDASQRRGANGWRAAGLPWEQS</sequence>
<dbReference type="PROSITE" id="PS50206">
    <property type="entry name" value="RHODANESE_3"/>
    <property type="match status" value="1"/>
</dbReference>
<dbReference type="PANTHER" id="PTHR44086">
    <property type="entry name" value="THIOSULFATE SULFURTRANSFERASE RDL2, MITOCHONDRIAL-RELATED"/>
    <property type="match status" value="1"/>
</dbReference>
<dbReference type="Proteomes" id="UP000501534">
    <property type="component" value="Chromosome"/>
</dbReference>
<reference evidence="2 3" key="1">
    <citation type="submission" date="2020-04" db="EMBL/GenBank/DDBJ databases">
        <title>Usitatibacter rugosus gen. nov., sp. nov. and Usitatibacter palustris sp. nov., novel members of Usitatibacteraceae fam. nov. within the order Nitrosomonadales isolated from soil.</title>
        <authorList>
            <person name="Huber K.J."/>
            <person name="Neumann-Schaal M."/>
            <person name="Geppert A."/>
            <person name="Luckner M."/>
            <person name="Wanner G."/>
            <person name="Overmann J."/>
        </authorList>
    </citation>
    <scope>NUCLEOTIDE SEQUENCE [LARGE SCALE GENOMIC DNA]</scope>
    <source>
        <strain evidence="2 3">0125_3</strain>
    </source>
</reference>
<dbReference type="CDD" id="cd01522">
    <property type="entry name" value="RHOD_1"/>
    <property type="match status" value="1"/>
</dbReference>
<dbReference type="GO" id="GO:0004792">
    <property type="term" value="F:thiosulfate-cyanide sulfurtransferase activity"/>
    <property type="evidence" value="ECO:0007669"/>
    <property type="project" value="TreeGrafter"/>
</dbReference>
<evidence type="ECO:0000313" key="2">
    <source>
        <dbReference type="EMBL" id="QJR11625.1"/>
    </source>
</evidence>
<dbReference type="Gene3D" id="3.40.250.10">
    <property type="entry name" value="Rhodanese-like domain"/>
    <property type="match status" value="1"/>
</dbReference>
<gene>
    <name evidence="2" type="ORF">DSM104443_02704</name>
</gene>
<name>A0A6M4GXB1_9PROT</name>
<evidence type="ECO:0000313" key="3">
    <source>
        <dbReference type="Proteomes" id="UP000501534"/>
    </source>
</evidence>
<dbReference type="RefSeq" id="WP_171093121.1">
    <property type="nucleotide sequence ID" value="NZ_CP053069.1"/>
</dbReference>
<dbReference type="EMBL" id="CP053069">
    <property type="protein sequence ID" value="QJR11625.1"/>
    <property type="molecule type" value="Genomic_DNA"/>
</dbReference>
<dbReference type="InterPro" id="IPR001763">
    <property type="entry name" value="Rhodanese-like_dom"/>
</dbReference>
<dbReference type="InterPro" id="IPR036873">
    <property type="entry name" value="Rhodanese-like_dom_sf"/>
</dbReference>
<dbReference type="SUPFAM" id="SSF52821">
    <property type="entry name" value="Rhodanese/Cell cycle control phosphatase"/>
    <property type="match status" value="1"/>
</dbReference>
<feature type="domain" description="Rhodanese" evidence="1">
    <location>
        <begin position="42"/>
        <end position="153"/>
    </location>
</feature>
<dbReference type="Pfam" id="PF00581">
    <property type="entry name" value="Rhodanese"/>
    <property type="match status" value="1"/>
</dbReference>
<proteinExistence type="predicted"/>